<keyword evidence="2" id="KW-1185">Reference proteome</keyword>
<dbReference type="AlphaFoldDB" id="A0A6A6B193"/>
<name>A0A6A6B193_9PEZI</name>
<gene>
    <name evidence="1" type="ORF">K452DRAFT_312171</name>
</gene>
<dbReference type="GeneID" id="54301025"/>
<dbReference type="RefSeq" id="XP_033393515.1">
    <property type="nucleotide sequence ID" value="XM_033543528.1"/>
</dbReference>
<evidence type="ECO:0000313" key="2">
    <source>
        <dbReference type="Proteomes" id="UP000799438"/>
    </source>
</evidence>
<proteinExistence type="predicted"/>
<accession>A0A6A6B193</accession>
<dbReference type="OrthoDB" id="5328813at2759"/>
<dbReference type="EMBL" id="ML995500">
    <property type="protein sequence ID" value="KAF2137800.1"/>
    <property type="molecule type" value="Genomic_DNA"/>
</dbReference>
<protein>
    <submittedName>
        <fullName evidence="1">Uncharacterized protein</fullName>
    </submittedName>
</protein>
<organism evidence="1 2">
    <name type="scientific">Aplosporella prunicola CBS 121167</name>
    <dbReference type="NCBI Taxonomy" id="1176127"/>
    <lineage>
        <taxon>Eukaryota</taxon>
        <taxon>Fungi</taxon>
        <taxon>Dikarya</taxon>
        <taxon>Ascomycota</taxon>
        <taxon>Pezizomycotina</taxon>
        <taxon>Dothideomycetes</taxon>
        <taxon>Dothideomycetes incertae sedis</taxon>
        <taxon>Botryosphaeriales</taxon>
        <taxon>Aplosporellaceae</taxon>
        <taxon>Aplosporella</taxon>
    </lineage>
</organism>
<reference evidence="1" key="1">
    <citation type="journal article" date="2020" name="Stud. Mycol.">
        <title>101 Dothideomycetes genomes: a test case for predicting lifestyles and emergence of pathogens.</title>
        <authorList>
            <person name="Haridas S."/>
            <person name="Albert R."/>
            <person name="Binder M."/>
            <person name="Bloem J."/>
            <person name="Labutti K."/>
            <person name="Salamov A."/>
            <person name="Andreopoulos B."/>
            <person name="Baker S."/>
            <person name="Barry K."/>
            <person name="Bills G."/>
            <person name="Bluhm B."/>
            <person name="Cannon C."/>
            <person name="Castanera R."/>
            <person name="Culley D."/>
            <person name="Daum C."/>
            <person name="Ezra D."/>
            <person name="Gonzalez J."/>
            <person name="Henrissat B."/>
            <person name="Kuo A."/>
            <person name="Liang C."/>
            <person name="Lipzen A."/>
            <person name="Lutzoni F."/>
            <person name="Magnuson J."/>
            <person name="Mondo S."/>
            <person name="Nolan M."/>
            <person name="Ohm R."/>
            <person name="Pangilinan J."/>
            <person name="Park H.-J."/>
            <person name="Ramirez L."/>
            <person name="Alfaro M."/>
            <person name="Sun H."/>
            <person name="Tritt A."/>
            <person name="Yoshinaga Y."/>
            <person name="Zwiers L.-H."/>
            <person name="Turgeon B."/>
            <person name="Goodwin S."/>
            <person name="Spatafora J."/>
            <person name="Crous P."/>
            <person name="Grigoriev I."/>
        </authorList>
    </citation>
    <scope>NUCLEOTIDE SEQUENCE</scope>
    <source>
        <strain evidence="1">CBS 121167</strain>
    </source>
</reference>
<evidence type="ECO:0000313" key="1">
    <source>
        <dbReference type="EMBL" id="KAF2137800.1"/>
    </source>
</evidence>
<sequence length="354" mass="40225">MDDLRSLSMAREMALSANLGIKRQCVPSESKPIPVNGERPHDQSLCLLPLGHDRQLHHIINANRERNNALQTKAMAANERARQQAKLHSKEKADLLTAKEHAESRVSALVAQVEQLFPRYTPIDDYSCTSQFTKLFIKIRSVCWSNFKEVRENAAVFPLVPSPMEQPPLPALAMKYLIQDKLCQILCDRVFGLFSPGIPRELSGQLLQMEACLQNCGWNSHLWRLMTIRAIDKPDDITELVWFQHLRAEIECLFSGLAPTSRSETQEKTLFRIAKQAFELQDALSHQPVRYHIENACGWNFDEVWMELDPSTPKQSEGLVTHCIQPALMKKTEDSRDSVCHKSVVLVKAVVFCG</sequence>
<dbReference type="Proteomes" id="UP000799438">
    <property type="component" value="Unassembled WGS sequence"/>
</dbReference>